<proteinExistence type="inferred from homology"/>
<gene>
    <name evidence="3" type="ORF">SAMN02745165_02765</name>
</gene>
<dbReference type="NCBIfam" id="TIGR00730">
    <property type="entry name" value="Rossman fold protein, TIGR00730 family"/>
    <property type="match status" value="1"/>
</dbReference>
<dbReference type="EMBL" id="FQZT01000011">
    <property type="protein sequence ID" value="SHJ61323.1"/>
    <property type="molecule type" value="Genomic_DNA"/>
</dbReference>
<evidence type="ECO:0000256" key="2">
    <source>
        <dbReference type="RuleBase" id="RU363015"/>
    </source>
</evidence>
<dbReference type="InterPro" id="IPR052341">
    <property type="entry name" value="LOG_family_nucleotidases"/>
</dbReference>
<dbReference type="PANTHER" id="PTHR43393">
    <property type="entry name" value="CYTOKININ RIBOSIDE 5'-MONOPHOSPHATE PHOSPHORIBOHYDROLASE"/>
    <property type="match status" value="1"/>
</dbReference>
<dbReference type="GO" id="GO:0008714">
    <property type="term" value="F:AMP nucleosidase activity"/>
    <property type="evidence" value="ECO:0007669"/>
    <property type="project" value="UniProtKB-EC"/>
</dbReference>
<dbReference type="Pfam" id="PF03641">
    <property type="entry name" value="Lysine_decarbox"/>
    <property type="match status" value="1"/>
</dbReference>
<name>A0A1M6KQR5_MALRU</name>
<keyword evidence="2" id="KW-0203">Cytokinin biosynthesis</keyword>
<protein>
    <recommendedName>
        <fullName evidence="2">Cytokinin riboside 5'-monophosphate phosphoribohydrolase</fullName>
        <ecNumber evidence="2">3.2.2.n1</ecNumber>
    </recommendedName>
</protein>
<evidence type="ECO:0000256" key="1">
    <source>
        <dbReference type="ARBA" id="ARBA00000274"/>
    </source>
</evidence>
<dbReference type="RefSeq" id="WP_072909334.1">
    <property type="nucleotide sequence ID" value="NZ_FQZT01000011.1"/>
</dbReference>
<dbReference type="InterPro" id="IPR005269">
    <property type="entry name" value="LOG"/>
</dbReference>
<evidence type="ECO:0000313" key="4">
    <source>
        <dbReference type="Proteomes" id="UP000184171"/>
    </source>
</evidence>
<dbReference type="InterPro" id="IPR031100">
    <property type="entry name" value="LOG_fam"/>
</dbReference>
<comment type="similarity">
    <text evidence="2">Belongs to the LOG family.</text>
</comment>
<dbReference type="OrthoDB" id="9801098at2"/>
<dbReference type="GO" id="GO:0005829">
    <property type="term" value="C:cytosol"/>
    <property type="evidence" value="ECO:0007669"/>
    <property type="project" value="TreeGrafter"/>
</dbReference>
<dbReference type="STRING" id="1122189.SAMN02745165_02765"/>
<reference evidence="3 4" key="1">
    <citation type="submission" date="2016-11" db="EMBL/GenBank/DDBJ databases">
        <authorList>
            <person name="Jaros S."/>
            <person name="Januszkiewicz K."/>
            <person name="Wedrychowicz H."/>
        </authorList>
    </citation>
    <scope>NUCLEOTIDE SEQUENCE [LARGE SCALE GENOMIC DNA]</scope>
    <source>
        <strain evidence="3 4">DSM 5091</strain>
    </source>
</reference>
<sequence length="294" mass="32681">MTASEKTGPFPSAKQDATAAELCVSSSQTESVAYRLAYLDADFMMSDELRPVRLQLELLKPEIIQQDAGIERTVVVFGSARIPEPKMAQAELEKALNAAEQRPDDAELQRRLAKAKMAERYSHYYTQARQFSHMLASCAKKNGEKECVVITGGGPGIMEAANRGASEAGAKSIGLNIVLPMEQAPNPYISPELCFQFHYFAIRKMHFLMRAVALVAFPGGFGTLDELFETLTLIQTKKVKKIPVLLFGRSYWQRVINFPVMVEEGMISENDLEIFHFVESAEEACQIISTSCLN</sequence>
<keyword evidence="2" id="KW-0378">Hydrolase</keyword>
<comment type="catalytic activity">
    <reaction evidence="1">
        <text>AMP + H2O = D-ribose 5-phosphate + adenine</text>
        <dbReference type="Rhea" id="RHEA:20129"/>
        <dbReference type="ChEBI" id="CHEBI:15377"/>
        <dbReference type="ChEBI" id="CHEBI:16708"/>
        <dbReference type="ChEBI" id="CHEBI:78346"/>
        <dbReference type="ChEBI" id="CHEBI:456215"/>
        <dbReference type="EC" id="3.2.2.4"/>
    </reaction>
</comment>
<evidence type="ECO:0000313" key="3">
    <source>
        <dbReference type="EMBL" id="SHJ61323.1"/>
    </source>
</evidence>
<keyword evidence="4" id="KW-1185">Reference proteome</keyword>
<dbReference type="EC" id="3.2.2.n1" evidence="2"/>
<dbReference type="Proteomes" id="UP000184171">
    <property type="component" value="Unassembled WGS sequence"/>
</dbReference>
<dbReference type="Gene3D" id="3.40.50.450">
    <property type="match status" value="1"/>
</dbReference>
<organism evidence="3 4">
    <name type="scientific">Malonomonas rubra DSM 5091</name>
    <dbReference type="NCBI Taxonomy" id="1122189"/>
    <lineage>
        <taxon>Bacteria</taxon>
        <taxon>Pseudomonadati</taxon>
        <taxon>Thermodesulfobacteriota</taxon>
        <taxon>Desulfuromonadia</taxon>
        <taxon>Desulfuromonadales</taxon>
        <taxon>Geopsychrobacteraceae</taxon>
        <taxon>Malonomonas</taxon>
    </lineage>
</organism>
<dbReference type="AlphaFoldDB" id="A0A1M6KQR5"/>
<dbReference type="GO" id="GO:0009691">
    <property type="term" value="P:cytokinin biosynthetic process"/>
    <property type="evidence" value="ECO:0007669"/>
    <property type="project" value="UniProtKB-UniRule"/>
</dbReference>
<dbReference type="PANTHER" id="PTHR43393:SF3">
    <property type="entry name" value="LYSINE DECARBOXYLASE-LIKE PROTEIN"/>
    <property type="match status" value="1"/>
</dbReference>
<dbReference type="SUPFAM" id="SSF102405">
    <property type="entry name" value="MCP/YpsA-like"/>
    <property type="match status" value="1"/>
</dbReference>
<accession>A0A1M6KQR5</accession>